<name>A0A0E3XMQ1_MYCCH</name>
<dbReference type="AlphaFoldDB" id="A0A0E3XMQ1"/>
<evidence type="ECO:0000313" key="3">
    <source>
        <dbReference type="Proteomes" id="UP000180043"/>
    </source>
</evidence>
<sequence length="144" mass="15004">MSIASENASVLRTRFAQPDSLLRFGIGLDGIATGSVAVVLLIAAKWLVEPLGPSLGFQVAHAAALIGYGVLAFVLSRADRSRLGTIGAVYIAGNLLATVLYVAAGVMKWVPLTTAGVTLSIAFGIYTAVMADIQFLGLRRLRSA</sequence>
<gene>
    <name evidence="2" type="ORF">BKG82_06795</name>
</gene>
<dbReference type="RefSeq" id="WP_046252826.1">
    <property type="nucleotide sequence ID" value="NZ_CP010946.1"/>
</dbReference>
<dbReference type="HOGENOM" id="CLU_134369_0_0_11"/>
<dbReference type="PATRIC" id="fig|1774.35.peg.1136"/>
<protein>
    <submittedName>
        <fullName evidence="2">Uncharacterized protein</fullName>
    </submittedName>
</protein>
<dbReference type="Proteomes" id="UP000180043">
    <property type="component" value="Unassembled WGS sequence"/>
</dbReference>
<evidence type="ECO:0000313" key="2">
    <source>
        <dbReference type="EMBL" id="OHU60178.1"/>
    </source>
</evidence>
<dbReference type="GeneID" id="31678759"/>
<keyword evidence="1" id="KW-0812">Transmembrane</keyword>
<dbReference type="OrthoDB" id="4762111at2"/>
<comment type="caution">
    <text evidence="2">The sequence shown here is derived from an EMBL/GenBank/DDBJ whole genome shotgun (WGS) entry which is preliminary data.</text>
</comment>
<evidence type="ECO:0000256" key="1">
    <source>
        <dbReference type="SAM" id="Phobius"/>
    </source>
</evidence>
<proteinExistence type="predicted"/>
<feature type="transmembrane region" description="Helical" evidence="1">
    <location>
        <begin position="55"/>
        <end position="75"/>
    </location>
</feature>
<keyword evidence="1" id="KW-0472">Membrane</keyword>
<reference evidence="2 3" key="1">
    <citation type="submission" date="2016-10" db="EMBL/GenBank/DDBJ databases">
        <title>Evaluation of Human, Veterinary and Environmental Mycobacterium chelonae Isolates by Core Genome Phylogenomic Analysis, Targeted Gene Comparison, and Anti-microbial Susceptibility Patterns: A Tale of Mistaken Identities.</title>
        <authorList>
            <person name="Fogelson S.B."/>
            <person name="Camus A.C."/>
            <person name="Lorenz W."/>
            <person name="Vasireddy R."/>
            <person name="Vasireddy S."/>
            <person name="Smith T."/>
            <person name="Brown-Elliott B.A."/>
            <person name="Wallace R.J.Jr."/>
            <person name="Hasan N.A."/>
            <person name="Reischl U."/>
            <person name="Sanchez S."/>
        </authorList>
    </citation>
    <scope>NUCLEOTIDE SEQUENCE [LARGE SCALE GENOMIC DNA]</scope>
    <source>
        <strain evidence="2 3">15515</strain>
    </source>
</reference>
<accession>A0A0E3XMQ1</accession>
<organism evidence="2 3">
    <name type="scientific">Mycobacteroides chelonae</name>
    <name type="common">Mycobacterium chelonae</name>
    <dbReference type="NCBI Taxonomy" id="1774"/>
    <lineage>
        <taxon>Bacteria</taxon>
        <taxon>Bacillati</taxon>
        <taxon>Actinomycetota</taxon>
        <taxon>Actinomycetes</taxon>
        <taxon>Mycobacteriales</taxon>
        <taxon>Mycobacteriaceae</taxon>
        <taxon>Mycobacteroides</taxon>
    </lineage>
</organism>
<keyword evidence="1" id="KW-1133">Transmembrane helix</keyword>
<feature type="transmembrane region" description="Helical" evidence="1">
    <location>
        <begin position="87"/>
        <end position="110"/>
    </location>
</feature>
<feature type="transmembrane region" description="Helical" evidence="1">
    <location>
        <begin position="21"/>
        <end position="43"/>
    </location>
</feature>
<feature type="transmembrane region" description="Helical" evidence="1">
    <location>
        <begin position="116"/>
        <end position="138"/>
    </location>
</feature>
<dbReference type="EMBL" id="MLIQ01000011">
    <property type="protein sequence ID" value="OHU60178.1"/>
    <property type="molecule type" value="Genomic_DNA"/>
</dbReference>